<dbReference type="AlphaFoldDB" id="A0A365XVM5"/>
<evidence type="ECO:0000259" key="5">
    <source>
        <dbReference type="Pfam" id="PF04542"/>
    </source>
</evidence>
<evidence type="ECO:0000256" key="1">
    <source>
        <dbReference type="ARBA" id="ARBA00010641"/>
    </source>
</evidence>
<dbReference type="OrthoDB" id="663247at2"/>
<dbReference type="InterPro" id="IPR000792">
    <property type="entry name" value="Tscrpt_reg_LuxR_C"/>
</dbReference>
<feature type="domain" description="RNA polymerase sigma factor 70 region 4 type 2" evidence="6">
    <location>
        <begin position="115"/>
        <end position="166"/>
    </location>
</feature>
<organism evidence="7 8">
    <name type="scientific">Chitinophaga flava</name>
    <dbReference type="NCBI Taxonomy" id="2259036"/>
    <lineage>
        <taxon>Bacteria</taxon>
        <taxon>Pseudomonadati</taxon>
        <taxon>Bacteroidota</taxon>
        <taxon>Chitinophagia</taxon>
        <taxon>Chitinophagales</taxon>
        <taxon>Chitinophagaceae</taxon>
        <taxon>Chitinophaga</taxon>
    </lineage>
</organism>
<dbReference type="InterPro" id="IPR039425">
    <property type="entry name" value="RNA_pol_sigma-70-like"/>
</dbReference>
<evidence type="ECO:0000313" key="8">
    <source>
        <dbReference type="Proteomes" id="UP000253410"/>
    </source>
</evidence>
<dbReference type="InterPro" id="IPR036388">
    <property type="entry name" value="WH-like_DNA-bd_sf"/>
</dbReference>
<feature type="domain" description="RNA polymerase sigma-70 region 2" evidence="5">
    <location>
        <begin position="19"/>
        <end position="85"/>
    </location>
</feature>
<dbReference type="Pfam" id="PF04542">
    <property type="entry name" value="Sigma70_r2"/>
    <property type="match status" value="1"/>
</dbReference>
<dbReference type="PANTHER" id="PTHR43133:SF46">
    <property type="entry name" value="RNA POLYMERASE SIGMA-70 FACTOR ECF SUBFAMILY"/>
    <property type="match status" value="1"/>
</dbReference>
<dbReference type="InterPro" id="IPR007627">
    <property type="entry name" value="RNA_pol_sigma70_r2"/>
</dbReference>
<keyword evidence="8" id="KW-1185">Reference proteome</keyword>
<dbReference type="GO" id="GO:0006352">
    <property type="term" value="P:DNA-templated transcription initiation"/>
    <property type="evidence" value="ECO:0007669"/>
    <property type="project" value="InterPro"/>
</dbReference>
<dbReference type="InterPro" id="IPR013324">
    <property type="entry name" value="RNA_pol_sigma_r3/r4-like"/>
</dbReference>
<evidence type="ECO:0000259" key="6">
    <source>
        <dbReference type="Pfam" id="PF08281"/>
    </source>
</evidence>
<accession>A0A365XVM5</accession>
<protein>
    <submittedName>
        <fullName evidence="7">RNA polymerase sigma factor</fullName>
    </submittedName>
</protein>
<evidence type="ECO:0000256" key="2">
    <source>
        <dbReference type="ARBA" id="ARBA00023015"/>
    </source>
</evidence>
<dbReference type="NCBIfam" id="TIGR02937">
    <property type="entry name" value="sigma70-ECF"/>
    <property type="match status" value="1"/>
</dbReference>
<dbReference type="EMBL" id="QFFJ01000002">
    <property type="protein sequence ID" value="RBL89774.1"/>
    <property type="molecule type" value="Genomic_DNA"/>
</dbReference>
<reference evidence="7 8" key="1">
    <citation type="submission" date="2018-05" db="EMBL/GenBank/DDBJ databases">
        <title>Chitinophaga sp. K3CV102501T nov., isolated from isolated from a monsoon evergreen broad-leaved forest soil.</title>
        <authorList>
            <person name="Lv Y."/>
        </authorList>
    </citation>
    <scope>NUCLEOTIDE SEQUENCE [LARGE SCALE GENOMIC DNA]</scope>
    <source>
        <strain evidence="7 8">GDMCC 1.1325</strain>
    </source>
</reference>
<dbReference type="Pfam" id="PF08281">
    <property type="entry name" value="Sigma70_r4_2"/>
    <property type="match status" value="1"/>
</dbReference>
<dbReference type="GO" id="GO:0016987">
    <property type="term" value="F:sigma factor activity"/>
    <property type="evidence" value="ECO:0007669"/>
    <property type="project" value="UniProtKB-KW"/>
</dbReference>
<dbReference type="SUPFAM" id="SSF88659">
    <property type="entry name" value="Sigma3 and sigma4 domains of RNA polymerase sigma factors"/>
    <property type="match status" value="1"/>
</dbReference>
<keyword evidence="2" id="KW-0805">Transcription regulation</keyword>
<evidence type="ECO:0000256" key="4">
    <source>
        <dbReference type="ARBA" id="ARBA00023163"/>
    </source>
</evidence>
<dbReference type="Gene3D" id="1.10.1740.10">
    <property type="match status" value="1"/>
</dbReference>
<keyword evidence="4" id="KW-0804">Transcription</keyword>
<gene>
    <name evidence="7" type="ORF">DF182_25115</name>
</gene>
<dbReference type="RefSeq" id="WP_113618521.1">
    <property type="nucleotide sequence ID" value="NZ_QFFJ01000002.1"/>
</dbReference>
<dbReference type="Proteomes" id="UP000253410">
    <property type="component" value="Unassembled WGS sequence"/>
</dbReference>
<comment type="caution">
    <text evidence="7">The sequence shown here is derived from an EMBL/GenBank/DDBJ whole genome shotgun (WGS) entry which is preliminary data.</text>
</comment>
<dbReference type="InterPro" id="IPR013325">
    <property type="entry name" value="RNA_pol_sigma_r2"/>
</dbReference>
<evidence type="ECO:0000313" key="7">
    <source>
        <dbReference type="EMBL" id="RBL89774.1"/>
    </source>
</evidence>
<name>A0A365XVM5_9BACT</name>
<dbReference type="InterPro" id="IPR014284">
    <property type="entry name" value="RNA_pol_sigma-70_dom"/>
</dbReference>
<sequence>MESIVQDIKNGNIECFKMIYQQYHTKLYFYVLKCTHSAYLSEETVQLSFILLWEKREKLSTNYDISVQLFRIAKSVMTDLLRKQQVRNRHTETLVRETPDWHMETDLTVKEELTRVYNSIEQLSPIRRNVFKLSRFEGLPHKEIAKQLSISPKTVENHIVRAIRQLKDSLLLLLPAIVAWLC</sequence>
<dbReference type="PANTHER" id="PTHR43133">
    <property type="entry name" value="RNA POLYMERASE ECF-TYPE SIGMA FACTO"/>
    <property type="match status" value="1"/>
</dbReference>
<dbReference type="InterPro" id="IPR013249">
    <property type="entry name" value="RNA_pol_sigma70_r4_t2"/>
</dbReference>
<dbReference type="GO" id="GO:0003677">
    <property type="term" value="F:DNA binding"/>
    <property type="evidence" value="ECO:0007669"/>
    <property type="project" value="InterPro"/>
</dbReference>
<comment type="similarity">
    <text evidence="1">Belongs to the sigma-70 factor family. ECF subfamily.</text>
</comment>
<dbReference type="Gene3D" id="1.10.10.10">
    <property type="entry name" value="Winged helix-like DNA-binding domain superfamily/Winged helix DNA-binding domain"/>
    <property type="match status" value="1"/>
</dbReference>
<dbReference type="SUPFAM" id="SSF88946">
    <property type="entry name" value="Sigma2 domain of RNA polymerase sigma factors"/>
    <property type="match status" value="1"/>
</dbReference>
<dbReference type="PRINTS" id="PR00038">
    <property type="entry name" value="HTHLUXR"/>
</dbReference>
<evidence type="ECO:0000256" key="3">
    <source>
        <dbReference type="ARBA" id="ARBA00023082"/>
    </source>
</evidence>
<keyword evidence="3" id="KW-0731">Sigma factor</keyword>
<proteinExistence type="inferred from homology"/>